<dbReference type="Pfam" id="PF06898">
    <property type="entry name" value="YqfD"/>
    <property type="match status" value="1"/>
</dbReference>
<organism evidence="1 2">
    <name type="scientific">Faecousia intestinalis</name>
    <dbReference type="NCBI Taxonomy" id="3133167"/>
    <lineage>
        <taxon>Bacteria</taxon>
        <taxon>Bacillati</taxon>
        <taxon>Bacillota</taxon>
        <taxon>Clostridia</taxon>
        <taxon>Eubacteriales</taxon>
        <taxon>Oscillospiraceae</taxon>
        <taxon>Faecousia</taxon>
    </lineage>
</organism>
<proteinExistence type="predicted"/>
<comment type="caution">
    <text evidence="1">The sequence shown here is derived from an EMBL/GenBank/DDBJ whole genome shotgun (WGS) entry which is preliminary data.</text>
</comment>
<sequence>MSRLIRYLRGSVRFRLTGAAPEQCLNALAAARLEFWDIEREDALNLSLCVPAREAERLQGLALRCLCTAEVTERSGLRAQFGGLLRRPVLLLGLLAAAAATFVLQEFVWTIEVEGNDRLPAGQIVQALEEVGIAPGTWGPSIDSPETRNRMLLRMPELAWLAVNRSGGRVQVLVTERQQPPDTRAPYAVANVVAARDGVLTEVSVTEGMRLCAVGDTVRQGQLLVSGYEDYGLFIRPVCASAEIYARTWHTGTVVTPAERLEKRYTGREWKQVTLIVGKKRIKLWGNSSISQQDCDKMIVEKAVRTSGYAYPLRLETAILREYVLEPVPATQVQTEKLLQEAWRRAVQAQMLAGRIDATQESLLMQGGLCVLQAQSDCTELISRTLPLEAAD</sequence>
<dbReference type="RefSeq" id="WP_349135722.1">
    <property type="nucleotide sequence ID" value="NZ_JBBMFF010000208.1"/>
</dbReference>
<keyword evidence="2" id="KW-1185">Reference proteome</keyword>
<dbReference type="InterPro" id="IPR010690">
    <property type="entry name" value="YqfD"/>
</dbReference>
<evidence type="ECO:0000313" key="1">
    <source>
        <dbReference type="EMBL" id="MEQ2511023.1"/>
    </source>
</evidence>
<dbReference type="Proteomes" id="UP001491552">
    <property type="component" value="Unassembled WGS sequence"/>
</dbReference>
<name>A0ABV1G6X2_9FIRM</name>
<gene>
    <name evidence="1" type="ORF">WMO66_07150</name>
</gene>
<accession>A0ABV1G6X2</accession>
<reference evidence="1 2" key="1">
    <citation type="submission" date="2024-03" db="EMBL/GenBank/DDBJ databases">
        <title>Human intestinal bacterial collection.</title>
        <authorList>
            <person name="Pauvert C."/>
            <person name="Hitch T.C.A."/>
            <person name="Clavel T."/>
        </authorList>
    </citation>
    <scope>NUCLEOTIDE SEQUENCE [LARGE SCALE GENOMIC DNA]</scope>
    <source>
        <strain evidence="1 2">CLA-AA-H192</strain>
    </source>
</reference>
<protein>
    <submittedName>
        <fullName evidence="1">Sporulation protein YqfD</fullName>
    </submittedName>
</protein>
<evidence type="ECO:0000313" key="2">
    <source>
        <dbReference type="Proteomes" id="UP001491552"/>
    </source>
</evidence>
<dbReference type="EMBL" id="JBBMFF010000208">
    <property type="protein sequence ID" value="MEQ2511023.1"/>
    <property type="molecule type" value="Genomic_DNA"/>
</dbReference>